<protein>
    <recommendedName>
        <fullName evidence="3">Glycosyltransferase family 2 protein</fullName>
    </recommendedName>
</protein>
<dbReference type="RefSeq" id="WP_337339068.1">
    <property type="nucleotide sequence ID" value="NZ_JBBDGL010000009.1"/>
</dbReference>
<reference evidence="1 2" key="1">
    <citation type="submission" date="2024-02" db="EMBL/GenBank/DDBJ databases">
        <authorList>
            <person name="Saticioglu I.B."/>
        </authorList>
    </citation>
    <scope>NUCLEOTIDE SEQUENCE [LARGE SCALE GENOMIC DNA]</scope>
    <source>
        <strain evidence="1 2">Mu-86</strain>
    </source>
</reference>
<dbReference type="Proteomes" id="UP001368654">
    <property type="component" value="Unassembled WGS sequence"/>
</dbReference>
<comment type="caution">
    <text evidence="1">The sequence shown here is derived from an EMBL/GenBank/DDBJ whole genome shotgun (WGS) entry which is preliminary data.</text>
</comment>
<proteinExistence type="predicted"/>
<sequence length="197" mass="21834">MQHRGLEIRYCPPGFGVHTKYWPYLLESALDVPLVLSDDDIVYPATWLEGLMRVHLQHPEHVVAYRAHVIGMSDDSFLPYATWRSCDDDEPSFAHFATSVSGQILPIPLQQALLDQGDVFRSLTPSADDVWLHRTAVISGYRTRQVAAGQQHWWFIPGSQVSGLNALNVGSGANDVQIAAAHTTLSRERIAADLFGG</sequence>
<gene>
    <name evidence="1" type="ORF">WDU96_13585</name>
</gene>
<evidence type="ECO:0000313" key="2">
    <source>
        <dbReference type="Proteomes" id="UP001368654"/>
    </source>
</evidence>
<dbReference type="InterPro" id="IPR029044">
    <property type="entry name" value="Nucleotide-diphossugar_trans"/>
</dbReference>
<accession>A0ABU8LYU0</accession>
<name>A0ABU8LYU0_9MICO</name>
<dbReference type="EMBL" id="JBBDGL010000009">
    <property type="protein sequence ID" value="MEJ1156634.1"/>
    <property type="molecule type" value="Genomic_DNA"/>
</dbReference>
<evidence type="ECO:0008006" key="3">
    <source>
        <dbReference type="Google" id="ProtNLM"/>
    </source>
</evidence>
<organism evidence="1 2">
    <name type="scientific">Microbacterium marmarense</name>
    <dbReference type="NCBI Taxonomy" id="3122051"/>
    <lineage>
        <taxon>Bacteria</taxon>
        <taxon>Bacillati</taxon>
        <taxon>Actinomycetota</taxon>
        <taxon>Actinomycetes</taxon>
        <taxon>Micrococcales</taxon>
        <taxon>Microbacteriaceae</taxon>
        <taxon>Microbacterium</taxon>
    </lineage>
</organism>
<dbReference type="SUPFAM" id="SSF53448">
    <property type="entry name" value="Nucleotide-diphospho-sugar transferases"/>
    <property type="match status" value="1"/>
</dbReference>
<keyword evidence="2" id="KW-1185">Reference proteome</keyword>
<evidence type="ECO:0000313" key="1">
    <source>
        <dbReference type="EMBL" id="MEJ1156634.1"/>
    </source>
</evidence>